<accession>A0A096AWD4</accession>
<dbReference type="AlphaFoldDB" id="A0A096AWD4"/>
<dbReference type="EMBL" id="ADLO01000155">
    <property type="protein sequence ID" value="KGF51388.1"/>
    <property type="molecule type" value="Genomic_DNA"/>
</dbReference>
<evidence type="ECO:0000256" key="7">
    <source>
        <dbReference type="ARBA" id="ARBA00022932"/>
    </source>
</evidence>
<protein>
    <recommendedName>
        <fullName evidence="2">DNA-directed DNA polymerase</fullName>
        <ecNumber evidence="2">2.7.7.7</ecNumber>
    </recommendedName>
</protein>
<gene>
    <name evidence="10" type="ORF">HMPREF9460_04284</name>
</gene>
<dbReference type="NCBIfam" id="TIGR02397">
    <property type="entry name" value="dnaX_nterm"/>
    <property type="match status" value="1"/>
</dbReference>
<dbReference type="HOGENOM" id="CLU_006229_0_1_9"/>
<dbReference type="Gene3D" id="1.10.8.60">
    <property type="match status" value="1"/>
</dbReference>
<dbReference type="PANTHER" id="PTHR11669:SF0">
    <property type="entry name" value="PROTEIN STICHEL-LIKE 2"/>
    <property type="match status" value="1"/>
</dbReference>
<evidence type="ECO:0000256" key="3">
    <source>
        <dbReference type="ARBA" id="ARBA00022723"/>
    </source>
</evidence>
<evidence type="ECO:0000313" key="11">
    <source>
        <dbReference type="Proteomes" id="UP000029585"/>
    </source>
</evidence>
<comment type="similarity">
    <text evidence="1">Belongs to the DnaX/STICHEL family.</text>
</comment>
<comment type="caution">
    <text evidence="10">The sequence shown here is derived from an EMBL/GenBank/DDBJ whole genome shotgun (WGS) entry which is preliminary data.</text>
</comment>
<name>A0A096AWD4_FLAPL</name>
<dbReference type="GO" id="GO:0009360">
    <property type="term" value="C:DNA polymerase III complex"/>
    <property type="evidence" value="ECO:0007669"/>
    <property type="project" value="InterPro"/>
</dbReference>
<dbReference type="InterPro" id="IPR003593">
    <property type="entry name" value="AAA+_ATPase"/>
</dbReference>
<dbReference type="EC" id="2.7.7.7" evidence="2"/>
<dbReference type="InterPro" id="IPR050238">
    <property type="entry name" value="DNA_Rep/Repair_Clamp_Loader"/>
</dbReference>
<dbReference type="SMART" id="SM00382">
    <property type="entry name" value="AAA"/>
    <property type="match status" value="1"/>
</dbReference>
<dbReference type="PRINTS" id="PR00300">
    <property type="entry name" value="CLPPROTEASEA"/>
</dbReference>
<dbReference type="RefSeq" id="WP_044943995.1">
    <property type="nucleotide sequence ID" value="NZ_KN174187.1"/>
</dbReference>
<reference evidence="10 11" key="1">
    <citation type="submission" date="2011-08" db="EMBL/GenBank/DDBJ databases">
        <title>The Genome Sequence of Clostridium orbiscindens 1_3_50AFAA.</title>
        <authorList>
            <consortium name="The Broad Institute Genome Sequencing Platform"/>
            <person name="Earl A."/>
            <person name="Ward D."/>
            <person name="Feldgarden M."/>
            <person name="Gevers D."/>
            <person name="Daigneault M."/>
            <person name="Strauss J."/>
            <person name="Allen-Vercoe E."/>
            <person name="Young S.K."/>
            <person name="Zeng Q."/>
            <person name="Gargeya S."/>
            <person name="Fitzgerald M."/>
            <person name="Haas B."/>
            <person name="Abouelleil A."/>
            <person name="Alvarado L."/>
            <person name="Arachchi H.M."/>
            <person name="Berlin A."/>
            <person name="Brown A."/>
            <person name="Chapman S.B."/>
            <person name="Chen Z."/>
            <person name="Dunbar C."/>
            <person name="Freedman E."/>
            <person name="Gearin G."/>
            <person name="Gellesch M."/>
            <person name="Goldberg J."/>
            <person name="Griggs A."/>
            <person name="Gujja S."/>
            <person name="Heiman D."/>
            <person name="Howarth C."/>
            <person name="Larson L."/>
            <person name="Lui A."/>
            <person name="MacDonald P.J.P."/>
            <person name="Montmayeur A."/>
            <person name="Murphy C."/>
            <person name="Neiman D."/>
            <person name="Pearson M."/>
            <person name="Priest M."/>
            <person name="Roberts A."/>
            <person name="Saif S."/>
            <person name="Shea T."/>
            <person name="Shenoy N."/>
            <person name="Sisk P."/>
            <person name="Stolte C."/>
            <person name="Sykes S."/>
            <person name="Wortman J."/>
            <person name="Nusbaum C."/>
            <person name="Birren B."/>
        </authorList>
    </citation>
    <scope>NUCLEOTIDE SEQUENCE [LARGE SCALE GENOMIC DNA]</scope>
    <source>
        <strain evidence="10 11">1_3_50AFAA</strain>
    </source>
</reference>
<keyword evidence="7" id="KW-0239">DNA-directed DNA polymerase</keyword>
<evidence type="ECO:0000256" key="4">
    <source>
        <dbReference type="ARBA" id="ARBA00022741"/>
    </source>
</evidence>
<dbReference type="GO" id="GO:0003887">
    <property type="term" value="F:DNA-directed DNA polymerase activity"/>
    <property type="evidence" value="ECO:0007669"/>
    <property type="project" value="UniProtKB-KW"/>
</dbReference>
<keyword evidence="7" id="KW-0808">Transferase</keyword>
<dbReference type="FunFam" id="3.40.50.300:FF:000014">
    <property type="entry name" value="DNA polymerase III subunit gamma/tau"/>
    <property type="match status" value="1"/>
</dbReference>
<dbReference type="GO" id="GO:0005524">
    <property type="term" value="F:ATP binding"/>
    <property type="evidence" value="ECO:0007669"/>
    <property type="project" value="UniProtKB-KW"/>
</dbReference>
<evidence type="ECO:0000256" key="2">
    <source>
        <dbReference type="ARBA" id="ARBA00012417"/>
    </source>
</evidence>
<dbReference type="GO" id="GO:0046872">
    <property type="term" value="F:metal ion binding"/>
    <property type="evidence" value="ECO:0007669"/>
    <property type="project" value="UniProtKB-KW"/>
</dbReference>
<keyword evidence="4" id="KW-0547">Nucleotide-binding</keyword>
<dbReference type="InterPro" id="IPR001270">
    <property type="entry name" value="ClpA/B"/>
</dbReference>
<dbReference type="Pfam" id="PF22608">
    <property type="entry name" value="DNAX_ATPase_lid"/>
    <property type="match status" value="1"/>
</dbReference>
<dbReference type="NCBIfam" id="NF004046">
    <property type="entry name" value="PRK05563.1"/>
    <property type="match status" value="1"/>
</dbReference>
<keyword evidence="11" id="KW-1185">Reference proteome</keyword>
<feature type="domain" description="AAA+ ATPase" evidence="9">
    <location>
        <begin position="36"/>
        <end position="178"/>
    </location>
</feature>
<dbReference type="InterPro" id="IPR027417">
    <property type="entry name" value="P-loop_NTPase"/>
</dbReference>
<dbReference type="PANTHER" id="PTHR11669">
    <property type="entry name" value="REPLICATION FACTOR C / DNA POLYMERASE III GAMMA-TAU SUBUNIT"/>
    <property type="match status" value="1"/>
</dbReference>
<evidence type="ECO:0000256" key="8">
    <source>
        <dbReference type="ARBA" id="ARBA00049244"/>
    </source>
</evidence>
<dbReference type="eggNOG" id="COG2812">
    <property type="taxonomic scope" value="Bacteria"/>
</dbReference>
<comment type="catalytic activity">
    <reaction evidence="8">
        <text>DNA(n) + a 2'-deoxyribonucleoside 5'-triphosphate = DNA(n+1) + diphosphate</text>
        <dbReference type="Rhea" id="RHEA:22508"/>
        <dbReference type="Rhea" id="RHEA-COMP:17339"/>
        <dbReference type="Rhea" id="RHEA-COMP:17340"/>
        <dbReference type="ChEBI" id="CHEBI:33019"/>
        <dbReference type="ChEBI" id="CHEBI:61560"/>
        <dbReference type="ChEBI" id="CHEBI:173112"/>
        <dbReference type="EC" id="2.7.7.7"/>
    </reaction>
</comment>
<dbReference type="InterPro" id="IPR045085">
    <property type="entry name" value="HLD_clamp_pol_III_gamma_tau"/>
</dbReference>
<evidence type="ECO:0000256" key="1">
    <source>
        <dbReference type="ARBA" id="ARBA00006360"/>
    </source>
</evidence>
<dbReference type="Pfam" id="PF13177">
    <property type="entry name" value="DNA_pol3_delta2"/>
    <property type="match status" value="1"/>
</dbReference>
<feature type="non-terminal residue" evidence="10">
    <location>
        <position position="239"/>
    </location>
</feature>
<dbReference type="Gene3D" id="3.40.50.300">
    <property type="entry name" value="P-loop containing nucleotide triphosphate hydrolases"/>
    <property type="match status" value="1"/>
</dbReference>
<dbReference type="GO" id="GO:0006261">
    <property type="term" value="P:DNA-templated DNA replication"/>
    <property type="evidence" value="ECO:0007669"/>
    <property type="project" value="TreeGrafter"/>
</dbReference>
<keyword evidence="7" id="KW-0548">Nucleotidyltransferase</keyword>
<keyword evidence="6" id="KW-0067">ATP-binding</keyword>
<keyword evidence="5" id="KW-0862">Zinc</keyword>
<evidence type="ECO:0000259" key="9">
    <source>
        <dbReference type="SMART" id="SM00382"/>
    </source>
</evidence>
<proteinExistence type="inferred from homology"/>
<dbReference type="Proteomes" id="UP000029585">
    <property type="component" value="Unassembled WGS sequence"/>
</dbReference>
<keyword evidence="3" id="KW-0479">Metal-binding</keyword>
<evidence type="ECO:0000313" key="10">
    <source>
        <dbReference type="EMBL" id="KGF51388.1"/>
    </source>
</evidence>
<sequence length="239" mass="26056">MYQALYRKWRPRTFDDVVGQSHITDTLKRQVATGRLSHAYLFTGTRGTGKTTCAKILARAVNCEHPVDGNPCNQCPSCLGIESGSILDVLELDAASNNGVDQVRALRDEAVYTPAAVRKRVYIVDEVHMLSTAAFNALLKILEEPPEHLMFILATTELHKVPATIKSRCQQFSFKRILPGDIAARLAYVAREEGIELRGEGASLLARLADGGLRDALSLLDQCAGPSGPIGEQEVLDAL</sequence>
<organism evidence="10 11">
    <name type="scientific">Flavonifractor plautii 1_3_50AFAA</name>
    <dbReference type="NCBI Taxonomy" id="742738"/>
    <lineage>
        <taxon>Bacteria</taxon>
        <taxon>Bacillati</taxon>
        <taxon>Bacillota</taxon>
        <taxon>Clostridia</taxon>
        <taxon>Eubacteriales</taxon>
        <taxon>Oscillospiraceae</taxon>
        <taxon>Flavonifractor</taxon>
    </lineage>
</organism>
<evidence type="ECO:0000256" key="6">
    <source>
        <dbReference type="ARBA" id="ARBA00022840"/>
    </source>
</evidence>
<dbReference type="InterPro" id="IPR012763">
    <property type="entry name" value="DNA_pol_III_sug/sutau_N"/>
</dbReference>
<dbReference type="SUPFAM" id="SSF52540">
    <property type="entry name" value="P-loop containing nucleoside triphosphate hydrolases"/>
    <property type="match status" value="1"/>
</dbReference>
<evidence type="ECO:0000256" key="5">
    <source>
        <dbReference type="ARBA" id="ARBA00022833"/>
    </source>
</evidence>